<dbReference type="Gene3D" id="3.10.620.30">
    <property type="match status" value="1"/>
</dbReference>
<evidence type="ECO:0000259" key="2">
    <source>
        <dbReference type="Pfam" id="PF04473"/>
    </source>
</evidence>
<evidence type="ECO:0000313" key="4">
    <source>
        <dbReference type="Proteomes" id="UP000677687"/>
    </source>
</evidence>
<dbReference type="InterPro" id="IPR007562">
    <property type="entry name" value="Transglutaminase-like_domain"/>
</dbReference>
<feature type="domain" description="Transglutaminase-like" evidence="2">
    <location>
        <begin position="88"/>
        <end position="163"/>
    </location>
</feature>
<dbReference type="Proteomes" id="UP000677687">
    <property type="component" value="Unassembled WGS sequence"/>
</dbReference>
<evidence type="ECO:0000256" key="1">
    <source>
        <dbReference type="ARBA" id="ARBA00007458"/>
    </source>
</evidence>
<name>A0A8T4KXU7_9ARCH</name>
<comment type="similarity">
    <text evidence="1">Belongs to the UPF0252 family.</text>
</comment>
<evidence type="ECO:0000313" key="3">
    <source>
        <dbReference type="EMBL" id="MBS3057570.1"/>
    </source>
</evidence>
<reference evidence="3" key="1">
    <citation type="submission" date="2021-03" db="EMBL/GenBank/DDBJ databases">
        <authorList>
            <person name="Jaffe A."/>
        </authorList>
    </citation>
    <scope>NUCLEOTIDE SEQUENCE</scope>
    <source>
        <strain evidence="3">RIFCSPHIGHO2_01_FULL_AR10_44_11</strain>
    </source>
</reference>
<sequence>MAETETGLRLRLYKLLLDKYSSLINEKETKTVGEIKALVNSEDLTIQGIASAHRPENYEFGAHYLQAAESAYNFICGEISYIPSELGLDIWLAPKEILSAKIADDSDLAVLLCSVLYALGDEKAEVVVAELENANTHAFAITEFEGKFILLDPAQKRPFMEFSGEKEKVLGQYSFNGAKIRHFLYKFNAQNYEQFV</sequence>
<accession>A0A8T4KXU7</accession>
<gene>
    <name evidence="3" type="ORF">J4415_02980</name>
</gene>
<comment type="caution">
    <text evidence="3">The sequence shown here is derived from an EMBL/GenBank/DDBJ whole genome shotgun (WGS) entry which is preliminary data.</text>
</comment>
<organism evidence="3 4">
    <name type="scientific">Candidatus Iainarchaeum sp</name>
    <dbReference type="NCBI Taxonomy" id="3101447"/>
    <lineage>
        <taxon>Archaea</taxon>
        <taxon>Candidatus Iainarchaeota</taxon>
        <taxon>Candidatus Iainarchaeia</taxon>
        <taxon>Candidatus Iainarchaeales</taxon>
        <taxon>Candidatus Iainarchaeaceae</taxon>
        <taxon>Candidatus Iainarchaeum</taxon>
    </lineage>
</organism>
<dbReference type="EMBL" id="JAGVWD010000043">
    <property type="protein sequence ID" value="MBS3057570.1"/>
    <property type="molecule type" value="Genomic_DNA"/>
</dbReference>
<reference evidence="3" key="2">
    <citation type="submission" date="2021-05" db="EMBL/GenBank/DDBJ databases">
        <title>Protein family content uncovers lineage relationships and bacterial pathway maintenance mechanisms in DPANN archaea.</title>
        <authorList>
            <person name="Castelle C.J."/>
            <person name="Meheust R."/>
            <person name="Jaffe A.L."/>
            <person name="Seitz K."/>
            <person name="Gong X."/>
            <person name="Baker B.J."/>
            <person name="Banfield J.F."/>
        </authorList>
    </citation>
    <scope>NUCLEOTIDE SEQUENCE</scope>
    <source>
        <strain evidence="3">RIFCSPHIGHO2_01_FULL_AR10_44_11</strain>
    </source>
</reference>
<dbReference type="AlphaFoldDB" id="A0A8T4KXU7"/>
<dbReference type="Pfam" id="PF04473">
    <property type="entry name" value="DUF553"/>
    <property type="match status" value="1"/>
</dbReference>
<proteinExistence type="inferred from homology"/>
<protein>
    <recommendedName>
        <fullName evidence="2">Transglutaminase-like domain-containing protein</fullName>
    </recommendedName>
</protein>